<dbReference type="InterPro" id="IPR008778">
    <property type="entry name" value="Pirin_C_dom"/>
</dbReference>
<feature type="binding site" evidence="2">
    <location>
        <position position="61"/>
    </location>
    <ligand>
        <name>Fe cation</name>
        <dbReference type="ChEBI" id="CHEBI:24875"/>
    </ligand>
</feature>
<name>A0A0C3DXD2_9AGAM</name>
<sequence>MSFSNSSRSVIKKVLAVETSEGAGARVRRSIGTANLRNLTPFLMLDHFHISKGAGFPDHPHRGQATVTYMLEGSSQHEDSAGHAGTIETGGVQWMCAGKGIIHAEMPVHAPGVPEPRGLQLWVDLPKQFKMVEPSYQELGPEAIPTAYPAGSDGQIKVKVISGKSHGIESPVRPLGGCWFFHVTMEKSGATMFQDIPEGWTAFVYVWKGAVGIGNNGPVQNSFHTLVLSNEKGETGVQLTAAHDDTQFVVIAGEPLDQTVFQYGPFVMTSREEVQQTLLDYQFGRNGFEKAHTWKSKIGN</sequence>
<dbReference type="InterPro" id="IPR011051">
    <property type="entry name" value="RmlC_Cupin_sf"/>
</dbReference>
<feature type="binding site" evidence="2">
    <location>
        <position position="105"/>
    </location>
    <ligand>
        <name>Fe cation</name>
        <dbReference type="ChEBI" id="CHEBI:24875"/>
    </ligand>
</feature>
<dbReference type="Gene3D" id="2.60.120.10">
    <property type="entry name" value="Jelly Rolls"/>
    <property type="match status" value="2"/>
</dbReference>
<dbReference type="AlphaFoldDB" id="A0A0C3DXD2"/>
<dbReference type="Pfam" id="PF05726">
    <property type="entry name" value="Pirin_C"/>
    <property type="match status" value="1"/>
</dbReference>
<dbReference type="PIRSF" id="PIRSF006232">
    <property type="entry name" value="Pirin"/>
    <property type="match status" value="1"/>
</dbReference>
<dbReference type="PANTHER" id="PTHR13903">
    <property type="entry name" value="PIRIN-RELATED"/>
    <property type="match status" value="1"/>
</dbReference>
<feature type="binding site" evidence="2">
    <location>
        <position position="59"/>
    </location>
    <ligand>
        <name>Fe cation</name>
        <dbReference type="ChEBI" id="CHEBI:24875"/>
    </ligand>
</feature>
<dbReference type="SUPFAM" id="SSF51182">
    <property type="entry name" value="RmlC-like cupins"/>
    <property type="match status" value="1"/>
</dbReference>
<dbReference type="InterPro" id="IPR003829">
    <property type="entry name" value="Pirin_N_dom"/>
</dbReference>
<evidence type="ECO:0000259" key="5">
    <source>
        <dbReference type="Pfam" id="PF05726"/>
    </source>
</evidence>
<feature type="domain" description="Pirin C-terminal" evidence="5">
    <location>
        <begin position="183"/>
        <end position="287"/>
    </location>
</feature>
<comment type="cofactor">
    <cofactor evidence="2">
        <name>Fe cation</name>
        <dbReference type="ChEBI" id="CHEBI:24875"/>
    </cofactor>
    <text evidence="2">Binds 1 Fe cation per subunit.</text>
</comment>
<dbReference type="CDD" id="cd02247">
    <property type="entry name" value="cupin_pirin_C"/>
    <property type="match status" value="1"/>
</dbReference>
<organism evidence="6 7">
    <name type="scientific">Scleroderma citrinum Foug A</name>
    <dbReference type="NCBI Taxonomy" id="1036808"/>
    <lineage>
        <taxon>Eukaryota</taxon>
        <taxon>Fungi</taxon>
        <taxon>Dikarya</taxon>
        <taxon>Basidiomycota</taxon>
        <taxon>Agaricomycotina</taxon>
        <taxon>Agaricomycetes</taxon>
        <taxon>Agaricomycetidae</taxon>
        <taxon>Boletales</taxon>
        <taxon>Sclerodermatineae</taxon>
        <taxon>Sclerodermataceae</taxon>
        <taxon>Scleroderma</taxon>
    </lineage>
</organism>
<keyword evidence="2" id="KW-0408">Iron</keyword>
<dbReference type="InterPro" id="IPR012093">
    <property type="entry name" value="Pirin"/>
</dbReference>
<gene>
    <name evidence="6" type="ORF">SCLCIDRAFT_22744</name>
</gene>
<evidence type="ECO:0000313" key="7">
    <source>
        <dbReference type="Proteomes" id="UP000053989"/>
    </source>
</evidence>
<proteinExistence type="inferred from homology"/>
<dbReference type="PANTHER" id="PTHR13903:SF8">
    <property type="entry name" value="PIRIN"/>
    <property type="match status" value="1"/>
</dbReference>
<reference evidence="6 7" key="1">
    <citation type="submission" date="2014-04" db="EMBL/GenBank/DDBJ databases">
        <authorList>
            <consortium name="DOE Joint Genome Institute"/>
            <person name="Kuo A."/>
            <person name="Kohler A."/>
            <person name="Nagy L.G."/>
            <person name="Floudas D."/>
            <person name="Copeland A."/>
            <person name="Barry K.W."/>
            <person name="Cichocki N."/>
            <person name="Veneault-Fourrey C."/>
            <person name="LaButti K."/>
            <person name="Lindquist E.A."/>
            <person name="Lipzen A."/>
            <person name="Lundell T."/>
            <person name="Morin E."/>
            <person name="Murat C."/>
            <person name="Sun H."/>
            <person name="Tunlid A."/>
            <person name="Henrissat B."/>
            <person name="Grigoriev I.V."/>
            <person name="Hibbett D.S."/>
            <person name="Martin F."/>
            <person name="Nordberg H.P."/>
            <person name="Cantor M.N."/>
            <person name="Hua S.X."/>
        </authorList>
    </citation>
    <scope>NUCLEOTIDE SEQUENCE [LARGE SCALE GENOMIC DNA]</scope>
    <source>
        <strain evidence="6 7">Foug A</strain>
    </source>
</reference>
<protein>
    <recommendedName>
        <fullName evidence="8">Pirin N-terminal domain-containing protein</fullName>
    </recommendedName>
</protein>
<feature type="domain" description="Pirin N-terminal" evidence="4">
    <location>
        <begin position="25"/>
        <end position="123"/>
    </location>
</feature>
<dbReference type="Proteomes" id="UP000053989">
    <property type="component" value="Unassembled WGS sequence"/>
</dbReference>
<keyword evidence="7" id="KW-1185">Reference proteome</keyword>
<evidence type="ECO:0000259" key="4">
    <source>
        <dbReference type="Pfam" id="PF02678"/>
    </source>
</evidence>
<dbReference type="GO" id="GO:0046872">
    <property type="term" value="F:metal ion binding"/>
    <property type="evidence" value="ECO:0007669"/>
    <property type="project" value="UniProtKB-KW"/>
</dbReference>
<evidence type="ECO:0000313" key="6">
    <source>
        <dbReference type="EMBL" id="KIM65200.1"/>
    </source>
</evidence>
<dbReference type="OrthoDB" id="198735at2759"/>
<dbReference type="HOGENOM" id="CLU_045717_0_2_1"/>
<dbReference type="InParanoid" id="A0A0C3DXD2"/>
<comment type="similarity">
    <text evidence="1 3">Belongs to the pirin family.</text>
</comment>
<dbReference type="Pfam" id="PF02678">
    <property type="entry name" value="Pirin"/>
    <property type="match status" value="1"/>
</dbReference>
<accession>A0A0C3DXD2</accession>
<dbReference type="CDD" id="cd02909">
    <property type="entry name" value="cupin_pirin_N"/>
    <property type="match status" value="1"/>
</dbReference>
<feature type="binding site" evidence="2">
    <location>
        <position position="103"/>
    </location>
    <ligand>
        <name>Fe cation</name>
        <dbReference type="ChEBI" id="CHEBI:24875"/>
    </ligand>
</feature>
<evidence type="ECO:0000256" key="2">
    <source>
        <dbReference type="PIRSR" id="PIRSR006232-1"/>
    </source>
</evidence>
<dbReference type="STRING" id="1036808.A0A0C3DXD2"/>
<dbReference type="InterPro" id="IPR014710">
    <property type="entry name" value="RmlC-like_jellyroll"/>
</dbReference>
<dbReference type="EMBL" id="KN822023">
    <property type="protein sequence ID" value="KIM65200.1"/>
    <property type="molecule type" value="Genomic_DNA"/>
</dbReference>
<evidence type="ECO:0000256" key="1">
    <source>
        <dbReference type="ARBA" id="ARBA00008416"/>
    </source>
</evidence>
<reference evidence="7" key="2">
    <citation type="submission" date="2015-01" db="EMBL/GenBank/DDBJ databases">
        <title>Evolutionary Origins and Diversification of the Mycorrhizal Mutualists.</title>
        <authorList>
            <consortium name="DOE Joint Genome Institute"/>
            <consortium name="Mycorrhizal Genomics Consortium"/>
            <person name="Kohler A."/>
            <person name="Kuo A."/>
            <person name="Nagy L.G."/>
            <person name="Floudas D."/>
            <person name="Copeland A."/>
            <person name="Barry K.W."/>
            <person name="Cichocki N."/>
            <person name="Veneault-Fourrey C."/>
            <person name="LaButti K."/>
            <person name="Lindquist E.A."/>
            <person name="Lipzen A."/>
            <person name="Lundell T."/>
            <person name="Morin E."/>
            <person name="Murat C."/>
            <person name="Riley R."/>
            <person name="Ohm R."/>
            <person name="Sun H."/>
            <person name="Tunlid A."/>
            <person name="Henrissat B."/>
            <person name="Grigoriev I.V."/>
            <person name="Hibbett D.S."/>
            <person name="Martin F."/>
        </authorList>
    </citation>
    <scope>NUCLEOTIDE SEQUENCE [LARGE SCALE GENOMIC DNA]</scope>
    <source>
        <strain evidence="7">Foug A</strain>
    </source>
</reference>
<evidence type="ECO:0008006" key="8">
    <source>
        <dbReference type="Google" id="ProtNLM"/>
    </source>
</evidence>
<evidence type="ECO:0000256" key="3">
    <source>
        <dbReference type="RuleBase" id="RU003457"/>
    </source>
</evidence>
<keyword evidence="2" id="KW-0479">Metal-binding</keyword>